<dbReference type="Proteomes" id="UP000615755">
    <property type="component" value="Unassembled WGS sequence"/>
</dbReference>
<proteinExistence type="predicted"/>
<keyword evidence="2" id="KW-1185">Reference proteome</keyword>
<protein>
    <recommendedName>
        <fullName evidence="3">Bacteriocin</fullName>
    </recommendedName>
</protein>
<evidence type="ECO:0000313" key="2">
    <source>
        <dbReference type="Proteomes" id="UP000615755"/>
    </source>
</evidence>
<evidence type="ECO:0000313" key="1">
    <source>
        <dbReference type="EMBL" id="MBE0370446.1"/>
    </source>
</evidence>
<accession>A0ABR9EHG6</accession>
<dbReference type="NCBIfam" id="TIGR01847">
    <property type="entry name" value="bacteriocin_sig"/>
    <property type="match status" value="1"/>
</dbReference>
<evidence type="ECO:0008006" key="3">
    <source>
        <dbReference type="Google" id="ProtNLM"/>
    </source>
</evidence>
<reference evidence="1 2" key="1">
    <citation type="submission" date="2015-03" db="EMBL/GenBank/DDBJ databases">
        <title>Genome sequence of Pseudoalteromonas aurantia.</title>
        <authorList>
            <person name="Xie B.-B."/>
            <person name="Rong J.-C."/>
            <person name="Qin Q.-L."/>
            <person name="Zhang Y.-Z."/>
        </authorList>
    </citation>
    <scope>NUCLEOTIDE SEQUENCE [LARGE SCALE GENOMIC DNA]</scope>
    <source>
        <strain evidence="1 2">208</strain>
    </source>
</reference>
<dbReference type="EMBL" id="AQGV01000015">
    <property type="protein sequence ID" value="MBE0370446.1"/>
    <property type="molecule type" value="Genomic_DNA"/>
</dbReference>
<gene>
    <name evidence="1" type="ORF">PAUR_b0489</name>
</gene>
<dbReference type="RefSeq" id="WP_192509556.1">
    <property type="nucleotide sequence ID" value="NZ_AQGV01000015.1"/>
</dbReference>
<name>A0ABR9EHG6_9GAMM</name>
<comment type="caution">
    <text evidence="1">The sequence shown here is derived from an EMBL/GenBank/DDBJ whole genome shotgun (WGS) entry which is preliminary data.</text>
</comment>
<organism evidence="1 2">
    <name type="scientific">Pseudoalteromonas aurantia 208</name>
    <dbReference type="NCBI Taxonomy" id="1314867"/>
    <lineage>
        <taxon>Bacteria</taxon>
        <taxon>Pseudomonadati</taxon>
        <taxon>Pseudomonadota</taxon>
        <taxon>Gammaproteobacteria</taxon>
        <taxon>Alteromonadales</taxon>
        <taxon>Pseudoalteromonadaceae</taxon>
        <taxon>Pseudoalteromonas</taxon>
    </lineage>
</organism>
<dbReference type="InterPro" id="IPR010133">
    <property type="entry name" value="Bacteriocin_signal_seq"/>
</dbReference>
<sequence>MKKNISLKVKKLNLKELKSVVGGDAKNAQYRAVAVEASEYNAFY</sequence>